<name>A0ABQ2GS03_9PSED</name>
<dbReference type="PANTHER" id="PTHR30336">
    <property type="entry name" value="INNER MEMBRANE PROTEIN, PROBABLE PERMEASE"/>
    <property type="match status" value="1"/>
</dbReference>
<evidence type="ECO:0000313" key="2">
    <source>
        <dbReference type="EMBL" id="GGM08547.1"/>
    </source>
</evidence>
<comment type="caution">
    <text evidence="2">The sequence shown here is derived from an EMBL/GenBank/DDBJ whole genome shotgun (WGS) entry which is preliminary data.</text>
</comment>
<dbReference type="CDD" id="cd06259">
    <property type="entry name" value="YdcF-like"/>
    <property type="match status" value="1"/>
</dbReference>
<dbReference type="InterPro" id="IPR051599">
    <property type="entry name" value="Cell_Envelope_Assoc"/>
</dbReference>
<reference evidence="3" key="1">
    <citation type="journal article" date="2019" name="Int. J. Syst. Evol. Microbiol.">
        <title>The Global Catalogue of Microorganisms (GCM) 10K type strain sequencing project: providing services to taxonomists for standard genome sequencing and annotation.</title>
        <authorList>
            <consortium name="The Broad Institute Genomics Platform"/>
            <consortium name="The Broad Institute Genome Sequencing Center for Infectious Disease"/>
            <person name="Wu L."/>
            <person name="Ma J."/>
        </authorList>
    </citation>
    <scope>NUCLEOTIDE SEQUENCE [LARGE SCALE GENOMIC DNA]</scope>
    <source>
        <strain evidence="3">JCM 13501</strain>
    </source>
</reference>
<dbReference type="EMBL" id="BMNW01000004">
    <property type="protein sequence ID" value="GGM08547.1"/>
    <property type="molecule type" value="Genomic_DNA"/>
</dbReference>
<dbReference type="InterPro" id="IPR003848">
    <property type="entry name" value="DUF218"/>
</dbReference>
<organism evidence="2 3">
    <name type="scientific">Pseudomonas asuensis</name>
    <dbReference type="NCBI Taxonomy" id="1825787"/>
    <lineage>
        <taxon>Bacteria</taxon>
        <taxon>Pseudomonadati</taxon>
        <taxon>Pseudomonadota</taxon>
        <taxon>Gammaproteobacteria</taxon>
        <taxon>Pseudomonadales</taxon>
        <taxon>Pseudomonadaceae</taxon>
        <taxon>Pseudomonas</taxon>
    </lineage>
</organism>
<accession>A0ABQ2GS03</accession>
<dbReference type="RefSeq" id="WP_188865969.1">
    <property type="nucleotide sequence ID" value="NZ_BMNW01000004.1"/>
</dbReference>
<proteinExistence type="predicted"/>
<dbReference type="Gene3D" id="3.40.50.620">
    <property type="entry name" value="HUPs"/>
    <property type="match status" value="1"/>
</dbReference>
<dbReference type="Proteomes" id="UP000616499">
    <property type="component" value="Unassembled WGS sequence"/>
</dbReference>
<sequence>MNPDSITALITQLFGADSLMPVDALIIMGSPHHIDEIAQAANVIIQTTKPSVVIPSGYQGEAEALADACIKHGAPAERFVLEQYARHTEENVRYSLALIDNLPEIRHIGCVCKNYASLRCRLTFERYRSGHKHYVFTVNLFEEALKDFQRNPFFKQKLIGELKKVLDYSARGWIASIPSGEPYTQADIEQLYRALLTSGKSTSKATH</sequence>
<dbReference type="InterPro" id="IPR014729">
    <property type="entry name" value="Rossmann-like_a/b/a_fold"/>
</dbReference>
<evidence type="ECO:0000259" key="1">
    <source>
        <dbReference type="Pfam" id="PF02698"/>
    </source>
</evidence>
<protein>
    <recommendedName>
        <fullName evidence="1">DUF218 domain-containing protein</fullName>
    </recommendedName>
</protein>
<evidence type="ECO:0000313" key="3">
    <source>
        <dbReference type="Proteomes" id="UP000616499"/>
    </source>
</evidence>
<dbReference type="PANTHER" id="PTHR30336:SF20">
    <property type="entry name" value="DUF218 DOMAIN-CONTAINING PROTEIN"/>
    <property type="match status" value="1"/>
</dbReference>
<gene>
    <name evidence="2" type="ORF">GCM10009425_19760</name>
</gene>
<feature type="domain" description="DUF218" evidence="1">
    <location>
        <begin position="23"/>
        <end position="130"/>
    </location>
</feature>
<keyword evidence="3" id="KW-1185">Reference proteome</keyword>
<dbReference type="Pfam" id="PF02698">
    <property type="entry name" value="DUF218"/>
    <property type="match status" value="1"/>
</dbReference>